<accession>A0A4Q4PXM6</accession>
<dbReference type="AlphaFoldDB" id="A0A4Q4PXM6"/>
<reference evidence="2" key="1">
    <citation type="journal article" date="2019" name="bioRxiv">
        <title>Genomics, evolutionary history and diagnostics of the Alternaria alternata species group including apple and Asian pear pathotypes.</title>
        <authorList>
            <person name="Armitage A.D."/>
            <person name="Cockerton H.M."/>
            <person name="Sreenivasaprasad S."/>
            <person name="Woodhall J.W."/>
            <person name="Lane C.R."/>
            <person name="Harrison R.J."/>
            <person name="Clarkson J.P."/>
        </authorList>
    </citation>
    <scope>NUCLEOTIDE SEQUENCE [LARGE SCALE GENOMIC DNA]</scope>
    <source>
        <strain evidence="2">RGR 97.0016</strain>
    </source>
</reference>
<dbReference type="OrthoDB" id="3485856at2759"/>
<sequence>MPRHKQADALVELKPGQKSSTRDASSHCMLGHKSHNSIDFHQLYEEKQTVTLCLPCSSLDVLEGPRLVHFQVQYKFMLLSVVKALQSLVPSQQLRPTNPVSFFCYSAAFRDEHGNPTNHPGLQLQLSDFACEELTVDVLDGEEQKITVSTQDLCQYLAAAEDKITRQNALIKHTVVPGVKKRKRLETPPEEITSSDEARYVKKEEREAKRIADEDLDFKITPC</sequence>
<organism evidence="1 2">
    <name type="scientific">Alternaria arborescens</name>
    <dbReference type="NCBI Taxonomy" id="156630"/>
    <lineage>
        <taxon>Eukaryota</taxon>
        <taxon>Fungi</taxon>
        <taxon>Dikarya</taxon>
        <taxon>Ascomycota</taxon>
        <taxon>Pezizomycotina</taxon>
        <taxon>Dothideomycetes</taxon>
        <taxon>Pleosporomycetidae</taxon>
        <taxon>Pleosporales</taxon>
        <taxon>Pleosporineae</taxon>
        <taxon>Pleosporaceae</taxon>
        <taxon>Alternaria</taxon>
        <taxon>Alternaria sect. Alternaria</taxon>
    </lineage>
</organism>
<proteinExistence type="predicted"/>
<keyword evidence="2" id="KW-1185">Reference proteome</keyword>
<dbReference type="Proteomes" id="UP000293823">
    <property type="component" value="Unassembled WGS sequence"/>
</dbReference>
<dbReference type="EMBL" id="PEJP01000090">
    <property type="protein sequence ID" value="RYO27746.1"/>
    <property type="molecule type" value="Genomic_DNA"/>
</dbReference>
<protein>
    <submittedName>
        <fullName evidence="1">Uncharacterized protein</fullName>
    </submittedName>
</protein>
<evidence type="ECO:0000313" key="1">
    <source>
        <dbReference type="EMBL" id="RYO27746.1"/>
    </source>
</evidence>
<gene>
    <name evidence="1" type="ORF">AA0113_g12252</name>
</gene>
<comment type="caution">
    <text evidence="1">The sequence shown here is derived from an EMBL/GenBank/DDBJ whole genome shotgun (WGS) entry which is preliminary data.</text>
</comment>
<name>A0A4Q4PXM6_9PLEO</name>
<evidence type="ECO:0000313" key="2">
    <source>
        <dbReference type="Proteomes" id="UP000293823"/>
    </source>
</evidence>